<comment type="caution">
    <text evidence="13">The sequence shown here is derived from an EMBL/GenBank/DDBJ whole genome shotgun (WGS) entry which is preliminary data.</text>
</comment>
<feature type="compositionally biased region" description="Polar residues" evidence="10">
    <location>
        <begin position="289"/>
        <end position="323"/>
    </location>
</feature>
<dbReference type="CDD" id="cd04652">
    <property type="entry name" value="LbH_eIF2B_gamma_C"/>
    <property type="match status" value="1"/>
</dbReference>
<dbReference type="PANTHER" id="PTHR45989:SF1">
    <property type="entry name" value="TRANSLATION INITIATION FACTOR EIF-2B SUBUNIT GAMMA"/>
    <property type="match status" value="1"/>
</dbReference>
<dbReference type="SUPFAM" id="SSF53448">
    <property type="entry name" value="Nucleotide-diphospho-sugar transferases"/>
    <property type="match status" value="1"/>
</dbReference>
<dbReference type="EMBL" id="CAVNYO010000444">
    <property type="protein sequence ID" value="CAK5281461.1"/>
    <property type="molecule type" value="Genomic_DNA"/>
</dbReference>
<comment type="similarity">
    <text evidence="2">Belongs to the eIF-2B gamma/epsilon subunits family.</text>
</comment>
<dbReference type="Pfam" id="PF25084">
    <property type="entry name" value="LbH_EIF2B"/>
    <property type="match status" value="1"/>
</dbReference>
<dbReference type="Gene3D" id="2.160.10.10">
    <property type="entry name" value="Hexapeptide repeat proteins"/>
    <property type="match status" value="1"/>
</dbReference>
<organism evidence="13 14">
    <name type="scientific">Mycena citricolor</name>
    <dbReference type="NCBI Taxonomy" id="2018698"/>
    <lineage>
        <taxon>Eukaryota</taxon>
        <taxon>Fungi</taxon>
        <taxon>Dikarya</taxon>
        <taxon>Basidiomycota</taxon>
        <taxon>Agaricomycotina</taxon>
        <taxon>Agaricomycetes</taxon>
        <taxon>Agaricomycetidae</taxon>
        <taxon>Agaricales</taxon>
        <taxon>Marasmiineae</taxon>
        <taxon>Mycenaceae</taxon>
        <taxon>Mycena</taxon>
    </lineage>
</organism>
<evidence type="ECO:0000256" key="1">
    <source>
        <dbReference type="ARBA" id="ARBA00004514"/>
    </source>
</evidence>
<reference evidence="13" key="1">
    <citation type="submission" date="2023-11" db="EMBL/GenBank/DDBJ databases">
        <authorList>
            <person name="De Vega J J."/>
            <person name="De Vega J J."/>
        </authorList>
    </citation>
    <scope>NUCLEOTIDE SEQUENCE</scope>
</reference>
<dbReference type="GO" id="GO:0005085">
    <property type="term" value="F:guanyl-nucleotide exchange factor activity"/>
    <property type="evidence" value="ECO:0007669"/>
    <property type="project" value="TreeGrafter"/>
</dbReference>
<keyword evidence="3" id="KW-0963">Cytoplasm</keyword>
<comment type="subcellular location">
    <subcellularLocation>
        <location evidence="1">Cytoplasm</location>
        <location evidence="1">Cytosol</location>
    </subcellularLocation>
</comment>
<evidence type="ECO:0000313" key="13">
    <source>
        <dbReference type="EMBL" id="CAK5281461.1"/>
    </source>
</evidence>
<dbReference type="InterPro" id="IPR056764">
    <property type="entry name" value="LbH_EIF2B3/5"/>
</dbReference>
<dbReference type="Gene3D" id="3.90.550.10">
    <property type="entry name" value="Spore Coat Polysaccharide Biosynthesis Protein SpsA, Chain A"/>
    <property type="match status" value="1"/>
</dbReference>
<evidence type="ECO:0000256" key="7">
    <source>
        <dbReference type="ARBA" id="ARBA00044229"/>
    </source>
</evidence>
<dbReference type="InterPro" id="IPR051960">
    <property type="entry name" value="eIF2B_gamma"/>
</dbReference>
<protein>
    <recommendedName>
        <fullName evidence="6">Translation initiation factor eIF2B subunit gamma</fullName>
    </recommendedName>
    <alternativeName>
        <fullName evidence="7">eIF2B GDP-GTP exchange factor subunit gamma</fullName>
    </alternativeName>
</protein>
<dbReference type="InterPro" id="IPR005835">
    <property type="entry name" value="NTP_transferase_dom"/>
</dbReference>
<evidence type="ECO:0000256" key="9">
    <source>
        <dbReference type="ARBA" id="ARBA00046432"/>
    </source>
</evidence>
<dbReference type="PANTHER" id="PTHR45989">
    <property type="entry name" value="TRANSLATION INITIATION FACTOR EIF-2B SUBUNIT GAMMA"/>
    <property type="match status" value="1"/>
</dbReference>
<dbReference type="GO" id="GO:0002183">
    <property type="term" value="P:cytoplasmic translational initiation"/>
    <property type="evidence" value="ECO:0007669"/>
    <property type="project" value="TreeGrafter"/>
</dbReference>
<dbReference type="Proteomes" id="UP001295794">
    <property type="component" value="Unassembled WGS sequence"/>
</dbReference>
<accession>A0AAD2HU29</accession>
<gene>
    <name evidence="13" type="ORF">MYCIT1_LOCUS32606</name>
</gene>
<keyword evidence="4" id="KW-0396">Initiation factor</keyword>
<feature type="non-terminal residue" evidence="13">
    <location>
        <position position="1"/>
    </location>
</feature>
<dbReference type="InterPro" id="IPR029044">
    <property type="entry name" value="Nucleotide-diphossugar_trans"/>
</dbReference>
<dbReference type="GO" id="GO:0005829">
    <property type="term" value="C:cytosol"/>
    <property type="evidence" value="ECO:0007669"/>
    <property type="project" value="UniProtKB-SubCell"/>
</dbReference>
<evidence type="ECO:0000256" key="8">
    <source>
        <dbReference type="ARBA" id="ARBA00045373"/>
    </source>
</evidence>
<feature type="domain" description="EIF2B subunit epsilon/gamma LbH" evidence="12">
    <location>
        <begin position="382"/>
        <end position="458"/>
    </location>
</feature>
<feature type="domain" description="Nucleotidyl transferase" evidence="11">
    <location>
        <begin position="19"/>
        <end position="121"/>
    </location>
</feature>
<sequence length="500" mass="54857">KMLEMDPQIELVPPEFLGVLLAGFGNELTPLTSDHGDEACPKALLPLANIPIVDYTLSWLDQAGVKDVLLICPTIHRPAISHHILSHPYASLHVDIQSYEETADSGVGTCTILRHFASRIPRDFILVPCDFIPPQSLPLTTLLNRFRVDSVSDGLVATTCWFTPTKAEKSTTPDEWGQIAPTTSIVWDRSSETLLYVDTADDLDNNSEEVELRMSLLAKYPRTSLSSNVQDSHVYICKRSVLDVLHEKEHFDSFREEFLPWLCKVQYQRGKRQRYEHILASSADGSQNTALKHSTLGSVPSQHRTQHLSVNKSSATSAPQSPNGVEGSIEPAPSLRVGLYVHPAGKGIIARVNNIHSFMELNRHSLSSASYALPTDPKDRALIDQKAQISGDTIIGQSTRIDERTTVKKSVIGRHCTIGKMVKIIGCVLLDHCVVEDGVKLDGCILGKNTKVGAKGELVRCVTQAGYEAAAGETFKNEKLEVSDWTAATDTATSDGEESD</sequence>
<keyword evidence="5" id="KW-0648">Protein biosynthesis</keyword>
<evidence type="ECO:0000256" key="2">
    <source>
        <dbReference type="ARBA" id="ARBA00007878"/>
    </source>
</evidence>
<name>A0AAD2HU29_9AGAR</name>
<evidence type="ECO:0000256" key="4">
    <source>
        <dbReference type="ARBA" id="ARBA00022540"/>
    </source>
</evidence>
<keyword evidence="14" id="KW-1185">Reference proteome</keyword>
<comment type="subunit">
    <text evidence="9">Component of the translation initiation factor 2B (eIF2B) complex which is a heterodecamer of two sets of five different subunits: alpha, beta, gamma, delta and epsilon. Subunits alpha, beta and delta comprise a regulatory subcomplex and subunits epsilon and gamma comprise a catalytic subcomplex. Within the complex, the hexameric regulatory complex resides at the center, with the two heterodimeric catalytic subcomplexes bound on opposite sides.</text>
</comment>
<evidence type="ECO:0000256" key="6">
    <source>
        <dbReference type="ARBA" id="ARBA00044196"/>
    </source>
</evidence>
<feature type="region of interest" description="Disordered" evidence="10">
    <location>
        <begin position="289"/>
        <end position="329"/>
    </location>
</feature>
<evidence type="ECO:0000259" key="12">
    <source>
        <dbReference type="Pfam" id="PF25084"/>
    </source>
</evidence>
<evidence type="ECO:0000256" key="3">
    <source>
        <dbReference type="ARBA" id="ARBA00022490"/>
    </source>
</evidence>
<dbReference type="AlphaFoldDB" id="A0AAD2HU29"/>
<proteinExistence type="inferred from homology"/>
<evidence type="ECO:0000259" key="11">
    <source>
        <dbReference type="Pfam" id="PF00483"/>
    </source>
</evidence>
<dbReference type="GO" id="GO:0005851">
    <property type="term" value="C:eukaryotic translation initiation factor 2B complex"/>
    <property type="evidence" value="ECO:0007669"/>
    <property type="project" value="TreeGrafter"/>
</dbReference>
<evidence type="ECO:0000313" key="14">
    <source>
        <dbReference type="Proteomes" id="UP001295794"/>
    </source>
</evidence>
<evidence type="ECO:0000256" key="10">
    <source>
        <dbReference type="SAM" id="MobiDB-lite"/>
    </source>
</evidence>
<comment type="function">
    <text evidence="8">Acts as a component of the translation initiation factor 2B (eIF2B) complex, which catalyzes the exchange of GDP for GTP on the eukaryotic initiation factor 2 (eIF2) complex gamma subunit. Its guanine nucleotide exchange factor activity is repressed when bound to eIF2 complex phosphorylated on the alpha subunit, thereby limiting the amount of methionyl-initiator methionine tRNA available to the ribosome and consequently global translation is repressed.</text>
</comment>
<dbReference type="Pfam" id="PF00483">
    <property type="entry name" value="NTP_transferase"/>
    <property type="match status" value="1"/>
</dbReference>
<evidence type="ECO:0000256" key="5">
    <source>
        <dbReference type="ARBA" id="ARBA00022917"/>
    </source>
</evidence>
<dbReference type="GO" id="GO:0003743">
    <property type="term" value="F:translation initiation factor activity"/>
    <property type="evidence" value="ECO:0007669"/>
    <property type="project" value="UniProtKB-KW"/>
</dbReference>